<protein>
    <submittedName>
        <fullName evidence="1">Uncharacterized protein</fullName>
    </submittedName>
</protein>
<name>A0A062UFQ7_9PROT</name>
<proteinExistence type="predicted"/>
<evidence type="ECO:0000313" key="1">
    <source>
        <dbReference type="EMBL" id="KCZ60763.1"/>
    </source>
</evidence>
<dbReference type="AlphaFoldDB" id="A0A062UFQ7"/>
<comment type="caution">
    <text evidence="1">The sequence shown here is derived from an EMBL/GenBank/DDBJ whole genome shotgun (WGS) entry which is preliminary data.</text>
</comment>
<gene>
    <name evidence="1" type="ORF">HY30_00090</name>
</gene>
<dbReference type="STRING" id="1280947.HY30_00090"/>
<sequence length="54" mass="6166">MGFAVRCPEQVQHIRIPGESRDLLRVGWKQLREAPAFAGDTDVSRFEVLHSKQC</sequence>
<evidence type="ECO:0000313" key="2">
    <source>
        <dbReference type="Proteomes" id="UP000027190"/>
    </source>
</evidence>
<reference evidence="1 2" key="1">
    <citation type="journal article" date="2014" name="Antonie Van Leeuwenhoek">
        <title>Hyphomonas beringensis sp. nov. and Hyphomonas chukchiensis sp. nov., isolated from surface seawater of the Bering Sea and Chukchi Sea.</title>
        <authorList>
            <person name="Li C."/>
            <person name="Lai Q."/>
            <person name="Li G."/>
            <person name="Dong C."/>
            <person name="Wang J."/>
            <person name="Liao Y."/>
            <person name="Shao Z."/>
        </authorList>
    </citation>
    <scope>NUCLEOTIDE SEQUENCE [LARGE SCALE GENOMIC DNA]</scope>
    <source>
        <strain evidence="1 2">BH-BN04-4</strain>
    </source>
</reference>
<keyword evidence="2" id="KW-1185">Reference proteome</keyword>
<dbReference type="Proteomes" id="UP000027190">
    <property type="component" value="Unassembled WGS sequence"/>
</dbReference>
<accession>A0A062UFQ7</accession>
<dbReference type="EMBL" id="AWFG01000001">
    <property type="protein sequence ID" value="KCZ60763.1"/>
    <property type="molecule type" value="Genomic_DNA"/>
</dbReference>
<organism evidence="1 2">
    <name type="scientific">Hyphomonas chukchiensis</name>
    <dbReference type="NCBI Taxonomy" id="1280947"/>
    <lineage>
        <taxon>Bacteria</taxon>
        <taxon>Pseudomonadati</taxon>
        <taxon>Pseudomonadota</taxon>
        <taxon>Alphaproteobacteria</taxon>
        <taxon>Hyphomonadales</taxon>
        <taxon>Hyphomonadaceae</taxon>
        <taxon>Hyphomonas</taxon>
    </lineage>
</organism>